<dbReference type="InterPro" id="IPR050400">
    <property type="entry name" value="Bact_Cytoskel_RodZ"/>
</dbReference>
<dbReference type="Proteomes" id="UP001652542">
    <property type="component" value="Unassembled WGS sequence"/>
</dbReference>
<reference evidence="2 3" key="1">
    <citation type="submission" date="2022-10" db="EMBL/GenBank/DDBJ databases">
        <title>Defluviimonas sp. nov., isolated from ocean surface water.</title>
        <authorList>
            <person name="He W."/>
            <person name="Wang L."/>
            <person name="Zhang D.-F."/>
        </authorList>
    </citation>
    <scope>NUCLEOTIDE SEQUENCE [LARGE SCALE GENOMIC DNA]</scope>
    <source>
        <strain evidence="2 3">WL0002</strain>
    </source>
</reference>
<dbReference type="PANTHER" id="PTHR34475:SF1">
    <property type="entry name" value="CYTOSKELETON PROTEIN RODZ"/>
    <property type="match status" value="1"/>
</dbReference>
<evidence type="ECO:0000313" key="3">
    <source>
        <dbReference type="Proteomes" id="UP001652542"/>
    </source>
</evidence>
<comment type="caution">
    <text evidence="2">The sequence shown here is derived from an EMBL/GenBank/DDBJ whole genome shotgun (WGS) entry which is preliminary data.</text>
</comment>
<dbReference type="Pfam" id="PF13464">
    <property type="entry name" value="RodZ_C"/>
    <property type="match status" value="1"/>
</dbReference>
<dbReference type="PANTHER" id="PTHR34475">
    <property type="match status" value="1"/>
</dbReference>
<accession>A0ABT2ZH56</accession>
<name>A0ABT2ZH56_9RHOB</name>
<sequence>MIGRRFHPSTQGADKPKGFDDYDLRLGDVMRGERATLAKSLLDVQRELKIKASYIAAIENADASAFETPGFVAGYVRSYARYLGIDPEWAYAKFCVEANFAVHHGMSPAASGPKVRPQRERLEGSDAIAAPSVPFAPRGEAILSNIQPGALGSITVLLALIAGIGYGGWSLLQEVQRVQLAPVEQAPGIVAELDPLATAGAAGSDQSMMSDMDVAGLSANDGPTSPEIYDRLYRPQALEMPVLVARDGPIAAIDPRTSGALAEVATGAELAPTGSIPALGETPVQVVADVAPGVEILAVRPSWVRVSAADGTVLFEKILDAGERYAVPMMEEAPLLRAGNSGSVYFAVAGQTYGPAAEGAQVVKNLALTPESLTGAFAVADLSQDADLARFVAVASASVVEVPVADQ</sequence>
<protein>
    <submittedName>
        <fullName evidence="2">DUF4115 domain-containing protein</fullName>
    </submittedName>
</protein>
<proteinExistence type="predicted"/>
<dbReference type="EMBL" id="JAOWKY010000006">
    <property type="protein sequence ID" value="MCV2870441.1"/>
    <property type="molecule type" value="Genomic_DNA"/>
</dbReference>
<keyword evidence="3" id="KW-1185">Reference proteome</keyword>
<dbReference type="Gene3D" id="1.10.260.40">
    <property type="entry name" value="lambda repressor-like DNA-binding domains"/>
    <property type="match status" value="1"/>
</dbReference>
<feature type="domain" description="Cytoskeleton protein RodZ-like C-terminal" evidence="1">
    <location>
        <begin position="297"/>
        <end position="366"/>
    </location>
</feature>
<gene>
    <name evidence="2" type="ORF">OEW28_17655</name>
</gene>
<dbReference type="InterPro" id="IPR025194">
    <property type="entry name" value="RodZ-like_C"/>
</dbReference>
<dbReference type="Pfam" id="PF13413">
    <property type="entry name" value="HTH_25"/>
    <property type="match status" value="1"/>
</dbReference>
<dbReference type="RefSeq" id="WP_263736118.1">
    <property type="nucleotide sequence ID" value="NZ_JAOWKY010000006.1"/>
</dbReference>
<evidence type="ECO:0000313" key="2">
    <source>
        <dbReference type="EMBL" id="MCV2870441.1"/>
    </source>
</evidence>
<dbReference type="InterPro" id="IPR010982">
    <property type="entry name" value="Lambda_DNA-bd_dom_sf"/>
</dbReference>
<evidence type="ECO:0000259" key="1">
    <source>
        <dbReference type="Pfam" id="PF13464"/>
    </source>
</evidence>
<organism evidence="2 3">
    <name type="scientific">Albidovulum marisflavi</name>
    <dbReference type="NCBI Taxonomy" id="2984159"/>
    <lineage>
        <taxon>Bacteria</taxon>
        <taxon>Pseudomonadati</taxon>
        <taxon>Pseudomonadota</taxon>
        <taxon>Alphaproteobacteria</taxon>
        <taxon>Rhodobacterales</taxon>
        <taxon>Paracoccaceae</taxon>
        <taxon>Albidovulum</taxon>
    </lineage>
</organism>